<dbReference type="EMBL" id="JBHRYA010000009">
    <property type="protein sequence ID" value="MFC3717304.1"/>
    <property type="molecule type" value="Genomic_DNA"/>
</dbReference>
<accession>A0ABV7XMW0</accession>
<comment type="caution">
    <text evidence="1">The sequence shown here is derived from an EMBL/GenBank/DDBJ whole genome shotgun (WGS) entry which is preliminary data.</text>
</comment>
<evidence type="ECO:0000313" key="1">
    <source>
        <dbReference type="EMBL" id="MFC3717304.1"/>
    </source>
</evidence>
<sequence>MRVDLALFQGDDLLDRGEIMVSSEQRTDSFNLFLAHHQLAGDVADIVLDRFSDSVGLKRVTLDMPVHESKDWESIELGKFTVAFWCRVEA</sequence>
<evidence type="ECO:0000313" key="2">
    <source>
        <dbReference type="Proteomes" id="UP001595705"/>
    </source>
</evidence>
<protein>
    <submittedName>
        <fullName evidence="1">Uncharacterized protein</fullName>
    </submittedName>
</protein>
<organism evidence="1 2">
    <name type="scientific">Luteimonas soli</name>
    <dbReference type="NCBI Taxonomy" id="1648966"/>
    <lineage>
        <taxon>Bacteria</taxon>
        <taxon>Pseudomonadati</taxon>
        <taxon>Pseudomonadota</taxon>
        <taxon>Gammaproteobacteria</taxon>
        <taxon>Lysobacterales</taxon>
        <taxon>Lysobacteraceae</taxon>
        <taxon>Luteimonas</taxon>
    </lineage>
</organism>
<proteinExistence type="predicted"/>
<dbReference type="RefSeq" id="WP_386745134.1">
    <property type="nucleotide sequence ID" value="NZ_JBHRYA010000009.1"/>
</dbReference>
<reference evidence="2" key="1">
    <citation type="journal article" date="2019" name="Int. J. Syst. Evol. Microbiol.">
        <title>The Global Catalogue of Microorganisms (GCM) 10K type strain sequencing project: providing services to taxonomists for standard genome sequencing and annotation.</title>
        <authorList>
            <consortium name="The Broad Institute Genomics Platform"/>
            <consortium name="The Broad Institute Genome Sequencing Center for Infectious Disease"/>
            <person name="Wu L."/>
            <person name="Ma J."/>
        </authorList>
    </citation>
    <scope>NUCLEOTIDE SEQUENCE [LARGE SCALE GENOMIC DNA]</scope>
    <source>
        <strain evidence="2">KCTC 42441</strain>
    </source>
</reference>
<gene>
    <name evidence="1" type="ORF">ACFONC_14225</name>
</gene>
<name>A0ABV7XMW0_9GAMM</name>
<dbReference type="Proteomes" id="UP001595705">
    <property type="component" value="Unassembled WGS sequence"/>
</dbReference>
<keyword evidence="2" id="KW-1185">Reference proteome</keyword>